<protein>
    <recommendedName>
        <fullName evidence="2">AAA+ ATPase domain-containing protein</fullName>
    </recommendedName>
</protein>
<proteinExistence type="inferred from homology"/>
<dbReference type="GO" id="GO:0016887">
    <property type="term" value="F:ATP hydrolysis activity"/>
    <property type="evidence" value="ECO:0007669"/>
    <property type="project" value="InterPro"/>
</dbReference>
<dbReference type="SUPFAM" id="SSF52540">
    <property type="entry name" value="P-loop containing nucleoside triphosphate hydrolases"/>
    <property type="match status" value="1"/>
</dbReference>
<dbReference type="InterPro" id="IPR050747">
    <property type="entry name" value="Mitochondrial_chaperone_BCS1"/>
</dbReference>
<dbReference type="SMART" id="SM00382">
    <property type="entry name" value="AAA"/>
    <property type="match status" value="1"/>
</dbReference>
<organism evidence="3">
    <name type="scientific">viral metagenome</name>
    <dbReference type="NCBI Taxonomy" id="1070528"/>
    <lineage>
        <taxon>unclassified sequences</taxon>
        <taxon>metagenomes</taxon>
        <taxon>organismal metagenomes</taxon>
    </lineage>
</organism>
<dbReference type="InterPro" id="IPR027417">
    <property type="entry name" value="P-loop_NTPase"/>
</dbReference>
<evidence type="ECO:0000259" key="2">
    <source>
        <dbReference type="SMART" id="SM00382"/>
    </source>
</evidence>
<name>A0A6C0AIA6_9ZZZZ</name>
<dbReference type="Pfam" id="PF00004">
    <property type="entry name" value="AAA"/>
    <property type="match status" value="1"/>
</dbReference>
<sequence length="506" mass="58937">MNPNTNNGMADIMRSQMLMSMGMSMGMGRNPLYSFIGMNVYDRIMSTYPQWFPYIEGVCCRRKRLEPSTPPPPSNRPVRATIECERVLKSSGSKQQSSQTISASQSRMDSVIHYVSTIPAIRNLLCVSHHEYLPNEFDPILVENDIYFQLTTLKHADGELDTIKFRIFCYDHESQFLRDFVERCNTDYERKQANKLGTSLYYFDMMTATKNKKSTQNSLPSTHLIYTKHKFHTTRTFENVFFEQRQKVCKHVEFFLTRKDWYEKKGIPYTLGFMFHGEPGCGKTSSVKAIANTARRHIINIHLSQIKTKSQLNHLFYNDDIYVYDGNKTEKYTIPIHERLYVIEDIDAMGDAILSRDFKKPVVHKEVSVEDAWQAAHKDEDEPEQIDLSFLLNILDGTLESSGRIIAISSNYPERIDKALIRPGRIDMIVQFRKCNRTILQEMASSFYDKVFDDWTSPELEYLWTPAEVNQILFRNFDKPEEAIRELQTLTPRDLYGFSTDSKQSE</sequence>
<dbReference type="InterPro" id="IPR003593">
    <property type="entry name" value="AAA+_ATPase"/>
</dbReference>
<dbReference type="GO" id="GO:0005524">
    <property type="term" value="F:ATP binding"/>
    <property type="evidence" value="ECO:0007669"/>
    <property type="project" value="InterPro"/>
</dbReference>
<dbReference type="InterPro" id="IPR003959">
    <property type="entry name" value="ATPase_AAA_core"/>
</dbReference>
<reference evidence="3" key="1">
    <citation type="journal article" date="2020" name="Nature">
        <title>Giant virus diversity and host interactions through global metagenomics.</title>
        <authorList>
            <person name="Schulz F."/>
            <person name="Roux S."/>
            <person name="Paez-Espino D."/>
            <person name="Jungbluth S."/>
            <person name="Walsh D.A."/>
            <person name="Denef V.J."/>
            <person name="McMahon K.D."/>
            <person name="Konstantinidis K.T."/>
            <person name="Eloe-Fadrosh E.A."/>
            <person name="Kyrpides N.C."/>
            <person name="Woyke T."/>
        </authorList>
    </citation>
    <scope>NUCLEOTIDE SEQUENCE</scope>
    <source>
        <strain evidence="3">GVMAG-S-1035237-23</strain>
    </source>
</reference>
<dbReference type="EMBL" id="MN740647">
    <property type="protein sequence ID" value="QHS79547.1"/>
    <property type="molecule type" value="Genomic_DNA"/>
</dbReference>
<dbReference type="Gene3D" id="3.40.50.300">
    <property type="entry name" value="P-loop containing nucleotide triphosphate hydrolases"/>
    <property type="match status" value="1"/>
</dbReference>
<evidence type="ECO:0000256" key="1">
    <source>
        <dbReference type="ARBA" id="ARBA00007448"/>
    </source>
</evidence>
<feature type="domain" description="AAA+ ATPase" evidence="2">
    <location>
        <begin position="269"/>
        <end position="436"/>
    </location>
</feature>
<accession>A0A6C0AIA6</accession>
<comment type="similarity">
    <text evidence="1">Belongs to the AAA ATPase family. BCS1 subfamily.</text>
</comment>
<evidence type="ECO:0000313" key="3">
    <source>
        <dbReference type="EMBL" id="QHS79547.1"/>
    </source>
</evidence>
<dbReference type="PANTHER" id="PTHR23070">
    <property type="entry name" value="BCS1 AAA-TYPE ATPASE"/>
    <property type="match status" value="1"/>
</dbReference>
<dbReference type="AlphaFoldDB" id="A0A6C0AIA6"/>